<protein>
    <submittedName>
        <fullName evidence="2">Uncharacterized protein</fullName>
    </submittedName>
</protein>
<gene>
    <name evidence="2" type="ORF">Syun_001707</name>
</gene>
<organism evidence="2 3">
    <name type="scientific">Stephania yunnanensis</name>
    <dbReference type="NCBI Taxonomy" id="152371"/>
    <lineage>
        <taxon>Eukaryota</taxon>
        <taxon>Viridiplantae</taxon>
        <taxon>Streptophyta</taxon>
        <taxon>Embryophyta</taxon>
        <taxon>Tracheophyta</taxon>
        <taxon>Spermatophyta</taxon>
        <taxon>Magnoliopsida</taxon>
        <taxon>Ranunculales</taxon>
        <taxon>Menispermaceae</taxon>
        <taxon>Menispermoideae</taxon>
        <taxon>Cissampelideae</taxon>
        <taxon>Stephania</taxon>
    </lineage>
</organism>
<dbReference type="Proteomes" id="UP001420932">
    <property type="component" value="Unassembled WGS sequence"/>
</dbReference>
<name>A0AAP0Q6J4_9MAGN</name>
<comment type="caution">
    <text evidence="2">The sequence shown here is derived from an EMBL/GenBank/DDBJ whole genome shotgun (WGS) entry which is preliminary data.</text>
</comment>
<keyword evidence="3" id="KW-1185">Reference proteome</keyword>
<evidence type="ECO:0000313" key="2">
    <source>
        <dbReference type="EMBL" id="KAK9169567.1"/>
    </source>
</evidence>
<evidence type="ECO:0000256" key="1">
    <source>
        <dbReference type="SAM" id="MobiDB-lite"/>
    </source>
</evidence>
<dbReference type="EMBL" id="JBBNAF010000001">
    <property type="protein sequence ID" value="KAK9169567.1"/>
    <property type="molecule type" value="Genomic_DNA"/>
</dbReference>
<accession>A0AAP0Q6J4</accession>
<feature type="region of interest" description="Disordered" evidence="1">
    <location>
        <begin position="1"/>
        <end position="52"/>
    </location>
</feature>
<proteinExistence type="predicted"/>
<dbReference type="AlphaFoldDB" id="A0AAP0Q6J4"/>
<reference evidence="2 3" key="1">
    <citation type="submission" date="2024-01" db="EMBL/GenBank/DDBJ databases">
        <title>Genome assemblies of Stephania.</title>
        <authorList>
            <person name="Yang L."/>
        </authorList>
    </citation>
    <scope>NUCLEOTIDE SEQUENCE [LARGE SCALE GENOMIC DNA]</scope>
    <source>
        <strain evidence="2">YNDBR</strain>
        <tissue evidence="2">Leaf</tissue>
    </source>
</reference>
<sequence length="52" mass="5844">MREGLSANDPEIDKTNKGKKTKRIMMADDQARNQQGQGNNQPEGDLEIPFVE</sequence>
<evidence type="ECO:0000313" key="3">
    <source>
        <dbReference type="Proteomes" id="UP001420932"/>
    </source>
</evidence>